<organism evidence="2 3">
    <name type="scientific">Nitrosotalea sinensis</name>
    <dbReference type="NCBI Taxonomy" id="1499975"/>
    <lineage>
        <taxon>Archaea</taxon>
        <taxon>Nitrososphaerota</taxon>
        <taxon>Nitrososphaeria</taxon>
        <taxon>Nitrosotaleales</taxon>
        <taxon>Nitrosotaleaceae</taxon>
        <taxon>Nitrosotalea</taxon>
    </lineage>
</organism>
<gene>
    <name evidence="2" type="ORF">NSIN_40216</name>
</gene>
<dbReference type="Proteomes" id="UP000232412">
    <property type="component" value="Unassembled WGS sequence"/>
</dbReference>
<keyword evidence="1" id="KW-0472">Membrane</keyword>
<evidence type="ECO:0000256" key="1">
    <source>
        <dbReference type="SAM" id="Phobius"/>
    </source>
</evidence>
<keyword evidence="1" id="KW-1133">Transmembrane helix</keyword>
<reference evidence="3" key="1">
    <citation type="submission" date="2016-12" db="EMBL/GenBank/DDBJ databases">
        <authorList>
            <person name="Herbold C."/>
        </authorList>
    </citation>
    <scope>NUCLEOTIDE SEQUENCE [LARGE SCALE GENOMIC DNA]</scope>
</reference>
<sequence>MIMLTQIRRRSTYLAAVGILTVAIVSIVSIMAIGGQFANPEPMKSAADTHVLSSSGHCYSFENNCQNYVKIQPDSSYYTTGKYLDSASPP</sequence>
<evidence type="ECO:0000313" key="3">
    <source>
        <dbReference type="Proteomes" id="UP000232412"/>
    </source>
</evidence>
<accession>A0A2H1EJM3</accession>
<protein>
    <submittedName>
        <fullName evidence="2">Uncharacterized protein</fullName>
    </submittedName>
</protein>
<name>A0A2H1EJM3_9ARCH</name>
<keyword evidence="1" id="KW-0812">Transmembrane</keyword>
<keyword evidence="3" id="KW-1185">Reference proteome</keyword>
<dbReference type="EMBL" id="FRFC01000005">
    <property type="protein sequence ID" value="SHO47750.1"/>
    <property type="molecule type" value="Genomic_DNA"/>
</dbReference>
<feature type="transmembrane region" description="Helical" evidence="1">
    <location>
        <begin position="12"/>
        <end position="33"/>
    </location>
</feature>
<evidence type="ECO:0000313" key="2">
    <source>
        <dbReference type="EMBL" id="SHO47750.1"/>
    </source>
</evidence>
<dbReference type="AlphaFoldDB" id="A0A2H1EJM3"/>
<proteinExistence type="predicted"/>